<feature type="region of interest" description="Disordered" evidence="1">
    <location>
        <begin position="450"/>
        <end position="500"/>
    </location>
</feature>
<dbReference type="OrthoDB" id="7701645at2759"/>
<reference evidence="3" key="1">
    <citation type="submission" date="2025-08" db="UniProtKB">
        <authorList>
            <consortium name="RefSeq"/>
        </authorList>
    </citation>
    <scope>IDENTIFICATION</scope>
    <source>
        <tissue evidence="3">Gonad</tissue>
    </source>
</reference>
<proteinExistence type="predicted"/>
<gene>
    <name evidence="3" type="primary">LOC109463884</name>
</gene>
<feature type="compositionally biased region" description="Basic and acidic residues" evidence="1">
    <location>
        <begin position="184"/>
        <end position="223"/>
    </location>
</feature>
<dbReference type="GeneID" id="109463884"/>
<dbReference type="RefSeq" id="XP_019616324.1">
    <property type="nucleotide sequence ID" value="XM_019760765.1"/>
</dbReference>
<keyword evidence="2" id="KW-1185">Reference proteome</keyword>
<feature type="compositionally biased region" description="Polar residues" evidence="1">
    <location>
        <begin position="477"/>
        <end position="500"/>
    </location>
</feature>
<name>A0A6P4Y181_BRABE</name>
<accession>A0A6P4Y181</accession>
<evidence type="ECO:0000256" key="1">
    <source>
        <dbReference type="SAM" id="MobiDB-lite"/>
    </source>
</evidence>
<evidence type="ECO:0000313" key="2">
    <source>
        <dbReference type="Proteomes" id="UP000515135"/>
    </source>
</evidence>
<dbReference type="Proteomes" id="UP000515135">
    <property type="component" value="Unplaced"/>
</dbReference>
<dbReference type="KEGG" id="bbel:109463884"/>
<sequence length="500" mass="55250">MEPATTSRGDFAPSATYVQAGMRTDTQLSGAFTPLPHLGFAPVPTGTASSTGTYRAMFSATSVPGHVGARPVATSVPTAGGTAGFQPNFPLPTSGHWDVFSEFNRLMTDMRSVLDQQSSLRGHLNQGTTRAMVHREDEESEDSEVDVRAPRRRWRSTSASRVRSRSPIRDVTSVSTDPELVDAIDLHPSESEALSESEHAPSEHPPPEGLTEHTSTEHSEVHSDVAVQPVQDRPSFLTSLQPRVKGLVVSPGIVDWFKEQRLLPWQEKAFEDTEKAYHLDASQAAAVSAPKLHNALGERWKTVKQTVQAVKQDNALRAIQGHALEAIQPVLQVMDLLQPLLSHEDESVRDQAKVIADHLNIAGQLNAGVCSHITYFRRRQVHDWVEDKFKCLVNDKISTKHQAGDDRLTVPTCEWLLGDDILQKVEEIDKAGKTVEKVYKDPKPSTRRVVYSSPLAAVDSSQPKMSFGRGRGKQSFHNRQQSAKGKSYRKGNQSFRQAKK</sequence>
<protein>
    <submittedName>
        <fullName evidence="3">Uncharacterized protein LOC109463884</fullName>
    </submittedName>
</protein>
<organism evidence="2 3">
    <name type="scientific">Branchiostoma belcheri</name>
    <name type="common">Amphioxus</name>
    <dbReference type="NCBI Taxonomy" id="7741"/>
    <lineage>
        <taxon>Eukaryota</taxon>
        <taxon>Metazoa</taxon>
        <taxon>Chordata</taxon>
        <taxon>Cephalochordata</taxon>
        <taxon>Leptocardii</taxon>
        <taxon>Amphioxiformes</taxon>
        <taxon>Branchiostomatidae</taxon>
        <taxon>Branchiostoma</taxon>
    </lineage>
</organism>
<feature type="compositionally biased region" description="Polar residues" evidence="1">
    <location>
        <begin position="119"/>
        <end position="129"/>
    </location>
</feature>
<evidence type="ECO:0000313" key="3">
    <source>
        <dbReference type="RefSeq" id="XP_019616324.1"/>
    </source>
</evidence>
<feature type="region of interest" description="Disordered" evidence="1">
    <location>
        <begin position="119"/>
        <end position="223"/>
    </location>
</feature>
<dbReference type="AlphaFoldDB" id="A0A6P4Y181"/>